<gene>
    <name evidence="3" type="ORF">D9Q98_003780</name>
</gene>
<dbReference type="AlphaFoldDB" id="A0A9D4YXZ8"/>
<feature type="region of interest" description="Disordered" evidence="1">
    <location>
        <begin position="1"/>
        <end position="22"/>
    </location>
</feature>
<feature type="compositionally biased region" description="Low complexity" evidence="1">
    <location>
        <begin position="259"/>
        <end position="294"/>
    </location>
</feature>
<dbReference type="Pfam" id="PF00855">
    <property type="entry name" value="PWWP"/>
    <property type="match status" value="1"/>
</dbReference>
<organism evidence="3 4">
    <name type="scientific">Chlorella vulgaris</name>
    <name type="common">Green alga</name>
    <dbReference type="NCBI Taxonomy" id="3077"/>
    <lineage>
        <taxon>Eukaryota</taxon>
        <taxon>Viridiplantae</taxon>
        <taxon>Chlorophyta</taxon>
        <taxon>core chlorophytes</taxon>
        <taxon>Trebouxiophyceae</taxon>
        <taxon>Chlorellales</taxon>
        <taxon>Chlorellaceae</taxon>
        <taxon>Chlorella clade</taxon>
        <taxon>Chlorella</taxon>
    </lineage>
</organism>
<dbReference type="OrthoDB" id="515310at2759"/>
<keyword evidence="4" id="KW-1185">Reference proteome</keyword>
<proteinExistence type="predicted"/>
<comment type="caution">
    <text evidence="3">The sequence shown here is derived from an EMBL/GenBank/DDBJ whole genome shotgun (WGS) entry which is preliminary data.</text>
</comment>
<reference evidence="3" key="1">
    <citation type="journal article" date="2019" name="Plant J.">
        <title>Chlorella vulgaris genome assembly and annotation reveals the molecular basis for metabolic acclimation to high light conditions.</title>
        <authorList>
            <person name="Cecchin M."/>
            <person name="Marcolungo L."/>
            <person name="Rossato M."/>
            <person name="Girolomoni L."/>
            <person name="Cosentino E."/>
            <person name="Cuine S."/>
            <person name="Li-Beisson Y."/>
            <person name="Delledonne M."/>
            <person name="Ballottari M."/>
        </authorList>
    </citation>
    <scope>NUCLEOTIDE SEQUENCE</scope>
    <source>
        <strain evidence="3">211/11P</strain>
    </source>
</reference>
<dbReference type="Proteomes" id="UP001055712">
    <property type="component" value="Unassembled WGS sequence"/>
</dbReference>
<dbReference type="CDD" id="cd05162">
    <property type="entry name" value="PWWP"/>
    <property type="match status" value="1"/>
</dbReference>
<dbReference type="InterPro" id="IPR000313">
    <property type="entry name" value="PWWP_dom"/>
</dbReference>
<evidence type="ECO:0000259" key="2">
    <source>
        <dbReference type="PROSITE" id="PS50812"/>
    </source>
</evidence>
<dbReference type="PANTHER" id="PTHR10688">
    <property type="entry name" value="PWWP DOMAIN-CONTAINING PROTEIN"/>
    <property type="match status" value="1"/>
</dbReference>
<reference evidence="3" key="2">
    <citation type="submission" date="2020-11" db="EMBL/GenBank/DDBJ databases">
        <authorList>
            <person name="Cecchin M."/>
            <person name="Marcolungo L."/>
            <person name="Rossato M."/>
            <person name="Girolomoni L."/>
            <person name="Cosentino E."/>
            <person name="Cuine S."/>
            <person name="Li-Beisson Y."/>
            <person name="Delledonne M."/>
            <person name="Ballottari M."/>
        </authorList>
    </citation>
    <scope>NUCLEOTIDE SEQUENCE</scope>
    <source>
        <strain evidence="3">211/11P</strain>
        <tissue evidence="3">Whole cell</tissue>
    </source>
</reference>
<feature type="compositionally biased region" description="Low complexity" evidence="1">
    <location>
        <begin position="131"/>
        <end position="154"/>
    </location>
</feature>
<sequence length="581" mass="59398">MDIQPGLSVEARPGPAADGEGHLRIRFKGSGVKHLLNSGSKRQGSSWRQGVSGEQQEAASPSPGRPAVSDSPGHPFSPSSAEASPGMAAGPKGTLAGPRSVHGQPPGKQPHPDDRTPEADAFRAHIHPAQAAPGPGSAAAAADDSGGADAAPGARSVHGQPPGKQPHPDDPAFAPSSAARAAWQEQQQQEQQQELEQQRQQQEGQSYLSSEPEGRGGGIEAAQGARSVHGRPPGKQPHQIHQIEAAAAAVSGLDSEGTQPAAGQAPPYQQAAAAAAAAAAAGGAAGAHAQVRQAPWRRQQVQPPVVHAPTQPYAAAATAGSGHQEAQQHTAAPALAGSTADKPASRKRPASQSAEGGQRKKPANGSAGGGTPQQSPGTAVPRSFQSGVPASLARAGEAPPLIRPMPGAPRSLQQRQQLLNGLAGGGAGSRQPAGAPRTKQPSGSTVAAAKPRQPASKSGGSAQRRGGASAAAAVPCSYKVGEVVWAKIGNYPWWPAQLQRPTADEHFKPKHAASDSFCVFYGSNDYNWLPGSALKPFSESHPDYAKHAAVKNKALQRAIDEAWAYGVQRQRPDVSYGAYGK</sequence>
<accession>A0A9D4YXZ8</accession>
<evidence type="ECO:0000313" key="4">
    <source>
        <dbReference type="Proteomes" id="UP001055712"/>
    </source>
</evidence>
<name>A0A9D4YXZ8_CHLVU</name>
<feature type="region of interest" description="Disordered" evidence="1">
    <location>
        <begin position="34"/>
        <end position="467"/>
    </location>
</feature>
<feature type="compositionally biased region" description="Low complexity" evidence="1">
    <location>
        <begin position="455"/>
        <end position="467"/>
    </location>
</feature>
<protein>
    <recommendedName>
        <fullName evidence="2">PWWP domain-containing protein</fullName>
    </recommendedName>
</protein>
<feature type="compositionally biased region" description="Basic and acidic residues" evidence="1">
    <location>
        <begin position="110"/>
        <end position="123"/>
    </location>
</feature>
<feature type="compositionally biased region" description="Low complexity" evidence="1">
    <location>
        <begin position="411"/>
        <end position="421"/>
    </location>
</feature>
<feature type="compositionally biased region" description="Polar residues" evidence="1">
    <location>
        <begin position="37"/>
        <end position="59"/>
    </location>
</feature>
<dbReference type="InterPro" id="IPR052657">
    <property type="entry name" value="PDP_family_Arabidopsis"/>
</dbReference>
<dbReference type="SUPFAM" id="SSF63748">
    <property type="entry name" value="Tudor/PWWP/MBT"/>
    <property type="match status" value="1"/>
</dbReference>
<feature type="compositionally biased region" description="Low complexity" evidence="1">
    <location>
        <begin position="307"/>
        <end position="325"/>
    </location>
</feature>
<evidence type="ECO:0000256" key="1">
    <source>
        <dbReference type="SAM" id="MobiDB-lite"/>
    </source>
</evidence>
<dbReference type="SMART" id="SM00293">
    <property type="entry name" value="PWWP"/>
    <property type="match status" value="1"/>
</dbReference>
<dbReference type="Gene3D" id="2.30.30.140">
    <property type="match status" value="1"/>
</dbReference>
<dbReference type="EMBL" id="SIDB01000005">
    <property type="protein sequence ID" value="KAI3432218.1"/>
    <property type="molecule type" value="Genomic_DNA"/>
</dbReference>
<evidence type="ECO:0000313" key="3">
    <source>
        <dbReference type="EMBL" id="KAI3432218.1"/>
    </source>
</evidence>
<feature type="compositionally biased region" description="Polar residues" evidence="1">
    <location>
        <begin position="372"/>
        <end position="388"/>
    </location>
</feature>
<feature type="domain" description="PWWP" evidence="2">
    <location>
        <begin position="480"/>
        <end position="540"/>
    </location>
</feature>
<feature type="compositionally biased region" description="Low complexity" evidence="1">
    <location>
        <begin position="171"/>
        <end position="205"/>
    </location>
</feature>
<dbReference type="PROSITE" id="PS50812">
    <property type="entry name" value="PWWP"/>
    <property type="match status" value="1"/>
</dbReference>